<gene>
    <name evidence="2" type="ORF">FC70_GL000976</name>
</gene>
<comment type="caution">
    <text evidence="2">The sequence shown here is derived from an EMBL/GenBank/DDBJ whole genome shotgun (WGS) entry which is preliminary data.</text>
</comment>
<evidence type="ECO:0000313" key="3">
    <source>
        <dbReference type="Proteomes" id="UP000051697"/>
    </source>
</evidence>
<accession>A0A0R1RJD6</accession>
<name>A0A0R1RJD6_9LACO</name>
<keyword evidence="3" id="KW-1185">Reference proteome</keyword>
<keyword evidence="1" id="KW-1133">Transmembrane helix</keyword>
<reference evidence="2 3" key="1">
    <citation type="journal article" date="2015" name="Genome Announc.">
        <title>Expanding the biotechnology potential of lactobacilli through comparative genomics of 213 strains and associated genera.</title>
        <authorList>
            <person name="Sun Z."/>
            <person name="Harris H.M."/>
            <person name="McCann A."/>
            <person name="Guo C."/>
            <person name="Argimon S."/>
            <person name="Zhang W."/>
            <person name="Yang X."/>
            <person name="Jeffery I.B."/>
            <person name="Cooney J.C."/>
            <person name="Kagawa T.F."/>
            <person name="Liu W."/>
            <person name="Song Y."/>
            <person name="Salvetti E."/>
            <person name="Wrobel A."/>
            <person name="Rasinkangas P."/>
            <person name="Parkhill J."/>
            <person name="Rea M.C."/>
            <person name="O'Sullivan O."/>
            <person name="Ritari J."/>
            <person name="Douillard F.P."/>
            <person name="Paul Ross R."/>
            <person name="Yang R."/>
            <person name="Briner A.E."/>
            <person name="Felis G.E."/>
            <person name="de Vos W.M."/>
            <person name="Barrangou R."/>
            <person name="Klaenhammer T.R."/>
            <person name="Caufield P.W."/>
            <person name="Cui Y."/>
            <person name="Zhang H."/>
            <person name="O'Toole P.W."/>
        </authorList>
    </citation>
    <scope>NUCLEOTIDE SEQUENCE [LARGE SCALE GENOMIC DNA]</scope>
    <source>
        <strain evidence="2 3">DSM 15707</strain>
    </source>
</reference>
<feature type="transmembrane region" description="Helical" evidence="1">
    <location>
        <begin position="20"/>
        <end position="43"/>
    </location>
</feature>
<sequence length="51" mass="5494">MAVISLGTVGLFTNNVAHVGWMSIILVGILAIVSFVLFIYNIVKAVKIFIS</sequence>
<dbReference type="Proteomes" id="UP000051697">
    <property type="component" value="Unassembled WGS sequence"/>
</dbReference>
<dbReference type="AlphaFoldDB" id="A0A0R1RJD6"/>
<dbReference type="EMBL" id="AZFE01000031">
    <property type="protein sequence ID" value="KRL55380.1"/>
    <property type="molecule type" value="Genomic_DNA"/>
</dbReference>
<keyword evidence="1" id="KW-0812">Transmembrane</keyword>
<keyword evidence="1" id="KW-0472">Membrane</keyword>
<dbReference type="PATRIC" id="fig|1423778.4.peg.1009"/>
<evidence type="ECO:0000256" key="1">
    <source>
        <dbReference type="SAM" id="Phobius"/>
    </source>
</evidence>
<organism evidence="2 3">
    <name type="scientific">Paucilactobacillus oligofermentans DSM 15707 = LMG 22743</name>
    <dbReference type="NCBI Taxonomy" id="1423778"/>
    <lineage>
        <taxon>Bacteria</taxon>
        <taxon>Bacillati</taxon>
        <taxon>Bacillota</taxon>
        <taxon>Bacilli</taxon>
        <taxon>Lactobacillales</taxon>
        <taxon>Lactobacillaceae</taxon>
        <taxon>Paucilactobacillus</taxon>
    </lineage>
</organism>
<proteinExistence type="predicted"/>
<evidence type="ECO:0000313" key="2">
    <source>
        <dbReference type="EMBL" id="KRL55380.1"/>
    </source>
</evidence>
<protein>
    <submittedName>
        <fullName evidence="2">Uncharacterized protein</fullName>
    </submittedName>
</protein>